<dbReference type="GO" id="GO:0032574">
    <property type="term" value="F:5'-3' RNA helicase activity"/>
    <property type="evidence" value="ECO:0007669"/>
    <property type="project" value="InterPro"/>
</dbReference>
<dbReference type="SMART" id="SM00451">
    <property type="entry name" value="ZnF_U1"/>
    <property type="match status" value="2"/>
</dbReference>
<dbReference type="FunFam" id="3.40.50.300:FF:000608">
    <property type="entry name" value="Mov10 RISC complex RNA helicase"/>
    <property type="match status" value="1"/>
</dbReference>
<dbReference type="Proteomes" id="UP000521943">
    <property type="component" value="Unassembled WGS sequence"/>
</dbReference>
<gene>
    <name evidence="15" type="ORF">DFP72DRAFT_825102</name>
</gene>
<dbReference type="PROSITE" id="PS50103">
    <property type="entry name" value="ZF_C3H1"/>
    <property type="match status" value="1"/>
</dbReference>
<dbReference type="GO" id="GO:0003723">
    <property type="term" value="F:RNA binding"/>
    <property type="evidence" value="ECO:0007669"/>
    <property type="project" value="UniProtKB-KW"/>
</dbReference>
<proteinExistence type="inferred from homology"/>
<evidence type="ECO:0000256" key="7">
    <source>
        <dbReference type="ARBA" id="ARBA00022806"/>
    </source>
</evidence>
<evidence type="ECO:0000259" key="14">
    <source>
        <dbReference type="PROSITE" id="PS50103"/>
    </source>
</evidence>
<keyword evidence="6" id="KW-0378">Hydrolase</keyword>
<evidence type="ECO:0000313" key="16">
    <source>
        <dbReference type="Proteomes" id="UP000521943"/>
    </source>
</evidence>
<comment type="similarity">
    <text evidence="2">Belongs to the DNA2/NAM7 helicase family. SDE3 subfamily.</text>
</comment>
<dbReference type="Pfam" id="PF13087">
    <property type="entry name" value="AAA_12"/>
    <property type="match status" value="1"/>
</dbReference>
<dbReference type="InterPro" id="IPR003604">
    <property type="entry name" value="Matrin/U1-like-C_Znf_C2H2"/>
</dbReference>
<evidence type="ECO:0000256" key="4">
    <source>
        <dbReference type="ARBA" id="ARBA00022490"/>
    </source>
</evidence>
<keyword evidence="7 15" id="KW-0347">Helicase</keyword>
<evidence type="ECO:0000256" key="2">
    <source>
        <dbReference type="ARBA" id="ARBA00005601"/>
    </source>
</evidence>
<dbReference type="EMBL" id="JACGCI010000113">
    <property type="protein sequence ID" value="KAF6744874.1"/>
    <property type="molecule type" value="Genomic_DNA"/>
</dbReference>
<organism evidence="15 16">
    <name type="scientific">Ephemerocybe angulata</name>
    <dbReference type="NCBI Taxonomy" id="980116"/>
    <lineage>
        <taxon>Eukaryota</taxon>
        <taxon>Fungi</taxon>
        <taxon>Dikarya</taxon>
        <taxon>Basidiomycota</taxon>
        <taxon>Agaricomycotina</taxon>
        <taxon>Agaricomycetes</taxon>
        <taxon>Agaricomycetidae</taxon>
        <taxon>Agaricales</taxon>
        <taxon>Agaricineae</taxon>
        <taxon>Psathyrellaceae</taxon>
        <taxon>Ephemerocybe</taxon>
    </lineage>
</organism>
<protein>
    <recommendedName>
        <fullName evidence="3">RNA helicase</fullName>
        <ecNumber evidence="3">3.6.4.13</ecNumber>
    </recommendedName>
</protein>
<evidence type="ECO:0000256" key="6">
    <source>
        <dbReference type="ARBA" id="ARBA00022801"/>
    </source>
</evidence>
<dbReference type="InterPro" id="IPR027417">
    <property type="entry name" value="P-loop_NTPase"/>
</dbReference>
<dbReference type="InterPro" id="IPR000571">
    <property type="entry name" value="Znf_CCCH"/>
</dbReference>
<feature type="region of interest" description="Disordered" evidence="13">
    <location>
        <begin position="992"/>
        <end position="1022"/>
    </location>
</feature>
<comment type="catalytic activity">
    <reaction evidence="11">
        <text>ATP + H2O = ADP + phosphate + H(+)</text>
        <dbReference type="Rhea" id="RHEA:13065"/>
        <dbReference type="ChEBI" id="CHEBI:15377"/>
        <dbReference type="ChEBI" id="CHEBI:15378"/>
        <dbReference type="ChEBI" id="CHEBI:30616"/>
        <dbReference type="ChEBI" id="CHEBI:43474"/>
        <dbReference type="ChEBI" id="CHEBI:456216"/>
        <dbReference type="EC" id="3.6.4.13"/>
    </reaction>
</comment>
<feature type="compositionally biased region" description="Basic and acidic residues" evidence="13">
    <location>
        <begin position="1013"/>
        <end position="1022"/>
    </location>
</feature>
<feature type="domain" description="C3H1-type" evidence="14">
    <location>
        <begin position="1"/>
        <end position="29"/>
    </location>
</feature>
<dbReference type="SUPFAM" id="SSF52540">
    <property type="entry name" value="P-loop containing nucleoside triphosphate hydrolases"/>
    <property type="match status" value="1"/>
</dbReference>
<accession>A0A8H6LWN3</accession>
<keyword evidence="12" id="KW-0863">Zinc-finger</keyword>
<evidence type="ECO:0000256" key="3">
    <source>
        <dbReference type="ARBA" id="ARBA00012552"/>
    </source>
</evidence>
<evidence type="ECO:0000256" key="12">
    <source>
        <dbReference type="PROSITE-ProRule" id="PRU00723"/>
    </source>
</evidence>
<dbReference type="InterPro" id="IPR049080">
    <property type="entry name" value="MOV-10-like_beta-barrel"/>
</dbReference>
<keyword evidence="8" id="KW-0067">ATP-binding</keyword>
<dbReference type="InterPro" id="IPR026122">
    <property type="entry name" value="MOV-10/SDE3_DEXXQ/H-box"/>
</dbReference>
<dbReference type="CDD" id="cd18038">
    <property type="entry name" value="DEXXQc_Helz-like"/>
    <property type="match status" value="1"/>
</dbReference>
<dbReference type="CDD" id="cd18808">
    <property type="entry name" value="SF1_C_Upf1"/>
    <property type="match status" value="1"/>
</dbReference>
<keyword evidence="12" id="KW-0862">Zinc</keyword>
<feature type="zinc finger region" description="C3H1-type" evidence="12">
    <location>
        <begin position="1"/>
        <end position="29"/>
    </location>
</feature>
<evidence type="ECO:0000256" key="1">
    <source>
        <dbReference type="ARBA" id="ARBA00004331"/>
    </source>
</evidence>
<dbReference type="GO" id="GO:0005524">
    <property type="term" value="F:ATP binding"/>
    <property type="evidence" value="ECO:0007669"/>
    <property type="project" value="UniProtKB-KW"/>
</dbReference>
<keyword evidence="10" id="KW-0943">RNA-mediated gene silencing</keyword>
<evidence type="ECO:0000256" key="8">
    <source>
        <dbReference type="ARBA" id="ARBA00022840"/>
    </source>
</evidence>
<evidence type="ECO:0000313" key="15">
    <source>
        <dbReference type="EMBL" id="KAF6744874.1"/>
    </source>
</evidence>
<dbReference type="GO" id="GO:0016787">
    <property type="term" value="F:hydrolase activity"/>
    <property type="evidence" value="ECO:0007669"/>
    <property type="project" value="UniProtKB-KW"/>
</dbReference>
<dbReference type="OrthoDB" id="6513042at2759"/>
<reference evidence="15 16" key="1">
    <citation type="submission" date="2020-07" db="EMBL/GenBank/DDBJ databases">
        <title>Comparative genomics of pyrophilous fungi reveals a link between fire events and developmental genes.</title>
        <authorList>
            <consortium name="DOE Joint Genome Institute"/>
            <person name="Steindorff A.S."/>
            <person name="Carver A."/>
            <person name="Calhoun S."/>
            <person name="Stillman K."/>
            <person name="Liu H."/>
            <person name="Lipzen A."/>
            <person name="Pangilinan J."/>
            <person name="Labutti K."/>
            <person name="Bruns T.D."/>
            <person name="Grigoriev I.V."/>
        </authorList>
    </citation>
    <scope>NUCLEOTIDE SEQUENCE [LARGE SCALE GENOMIC DNA]</scope>
    <source>
        <strain evidence="15 16">CBS 144469</strain>
    </source>
</reference>
<evidence type="ECO:0000256" key="5">
    <source>
        <dbReference type="ARBA" id="ARBA00022741"/>
    </source>
</evidence>
<dbReference type="Pfam" id="PF21634">
    <property type="entry name" value="MOV-10_beta-barrel"/>
    <property type="match status" value="1"/>
</dbReference>
<dbReference type="AlphaFoldDB" id="A0A8H6LWN3"/>
<dbReference type="EC" id="3.6.4.13" evidence="3"/>
<evidence type="ECO:0000256" key="9">
    <source>
        <dbReference type="ARBA" id="ARBA00022884"/>
    </source>
</evidence>
<keyword evidence="4" id="KW-0963">Cytoplasm</keyword>
<dbReference type="InterPro" id="IPR047187">
    <property type="entry name" value="SF1_C_Upf1"/>
</dbReference>
<keyword evidence="16" id="KW-1185">Reference proteome</keyword>
<dbReference type="Pfam" id="PF13086">
    <property type="entry name" value="AAA_11"/>
    <property type="match status" value="2"/>
</dbReference>
<keyword evidence="12" id="KW-0479">Metal-binding</keyword>
<dbReference type="GO" id="GO:0036464">
    <property type="term" value="C:cytoplasmic ribonucleoprotein granule"/>
    <property type="evidence" value="ECO:0007669"/>
    <property type="project" value="UniProtKB-SubCell"/>
</dbReference>
<keyword evidence="9" id="KW-0694">RNA-binding</keyword>
<dbReference type="PANTHER" id="PTHR45418">
    <property type="entry name" value="CANCER/TESTIS ANTIGEN 55"/>
    <property type="match status" value="1"/>
</dbReference>
<evidence type="ECO:0000256" key="10">
    <source>
        <dbReference type="ARBA" id="ARBA00023158"/>
    </source>
</evidence>
<comment type="subcellular location">
    <subcellularLocation>
        <location evidence="1">Cytoplasm</location>
        <location evidence="1">Cytoplasmic ribonucleoprotein granule</location>
    </subcellularLocation>
</comment>
<dbReference type="InterPro" id="IPR041679">
    <property type="entry name" value="DNA2/NAM7-like_C"/>
</dbReference>
<evidence type="ECO:0000256" key="13">
    <source>
        <dbReference type="SAM" id="MobiDB-lite"/>
    </source>
</evidence>
<evidence type="ECO:0000256" key="11">
    <source>
        <dbReference type="ARBA" id="ARBA00047984"/>
    </source>
</evidence>
<dbReference type="GO" id="GO:0008270">
    <property type="term" value="F:zinc ion binding"/>
    <property type="evidence" value="ECO:0007669"/>
    <property type="project" value="UniProtKB-KW"/>
</dbReference>
<dbReference type="Gene3D" id="3.40.50.300">
    <property type="entry name" value="P-loop containing nucleotide triphosphate hydrolases"/>
    <property type="match status" value="2"/>
</dbReference>
<name>A0A8H6LWN3_9AGAR</name>
<keyword evidence="5" id="KW-0547">Nucleotide-binding</keyword>
<dbReference type="InterPro" id="IPR041677">
    <property type="entry name" value="DNA2/NAM7_AAA_11"/>
</dbReference>
<sequence>MSSSRNCPNILATGTCPEGTSCRHNHTILSCEPCGFVASTPDRFKCHLQSKRHHAYANSAEPSPQTYHCTVCEKNVYSADWEDHISGKNHAATAKRRGVEPVVDPGPGLSNDTQTYCPLCRIALPRAQWNMHANGVKHKRKEVFMAYRSVLDEAEKDKNGISIEGAIDLGFIDPPTGIWQGRVATLTLKSGQADGKSILVKADLASMQGSRKVQSGFSIVTATLGTTITLSSSATVSFKFNERFIGRFEDRLELTFQDIQLNKTFIISRPLSAIIGNEADQEALKPVSPYIDPRLRSGGRAARSPVSTVIEGVAPPSANAVNYVLPLPRAAMPKHLSDLLSVAEQGGSLKQLIGDVRKIFMPNVLNSATYARHFKCLLWAEEFRTEADLARYDMVNATLSKHNRYYYLGIPGLAEKRPSVLVGDRMLVQRQDAPSGQWFEGHVHVVRQSEVGLCFHSSFSTWSPSQKYNVRFKLNRIVLRRQHQALDSAFEEDRIFFPLQKHLSHTTSLGASQNPGLAYYNPLIGSNERQSLAVKSIANLPEGSAPFIVFGPPGTGKTVTIVEAIRQILRANPSARILACAPSNSAADLIAERLASSLSPQYLFRMYAPSRSKETVPDALTDYAYLASQSFGAIEKQCFGVPPLDQLHTYKVVVSTCVAASMLAGVGVQRGHFQWVFVDEAGQATEPEVCVPVKTLADGRMNVVLGGDPKQLGPIVRSAVARALGLEKSWLERLMEREEAYDVQEQRGVVKLTQNFRSHPAILKFPNERFYEGDLVPCADAATTNAYLGAPILPNGDFPVVFHAVLGRDDREASSPSFFNVDEVLQVKSYVQQLKDGRGKLRTNDNDVGVIAPYHAQCLKLRTALRSVADGIKVGSVEEFQGQERKVIIISTVRSSKEFVTYDLKHTLGFVANPRRFNVSITRAKALLIIVGNPHVLGLDPLWRSFLNYIHLNGGWVGPDIPWDPKETVDEAGGDEYGARVRREAEVDMNELARRMEGEVATGEGGEGEGDVNFDRPWRDVE</sequence>
<comment type="caution">
    <text evidence="15">The sequence shown here is derived from an EMBL/GenBank/DDBJ whole genome shotgun (WGS) entry which is preliminary data.</text>
</comment>
<dbReference type="GO" id="GO:0031047">
    <property type="term" value="P:regulatory ncRNA-mediated gene silencing"/>
    <property type="evidence" value="ECO:0007669"/>
    <property type="project" value="UniProtKB-KW"/>
</dbReference>
<dbReference type="PANTHER" id="PTHR45418:SF1">
    <property type="entry name" value="CANCER_TESTIS ANTIGEN 55"/>
    <property type="match status" value="1"/>
</dbReference>